<feature type="domain" description="TRPM SLOG" evidence="8">
    <location>
        <begin position="6"/>
        <end position="83"/>
    </location>
</feature>
<evidence type="ECO:0000256" key="1">
    <source>
        <dbReference type="ARBA" id="ARBA00004141"/>
    </source>
</evidence>
<evidence type="ECO:0000313" key="10">
    <source>
        <dbReference type="EMBL" id="RUS91558.1"/>
    </source>
</evidence>
<dbReference type="InterPro" id="IPR041491">
    <property type="entry name" value="TRPM_SLOG"/>
</dbReference>
<proteinExistence type="predicted"/>
<dbReference type="EMBL" id="RQTK01000009">
    <property type="protein sequence ID" value="RUS91558.1"/>
    <property type="molecule type" value="Genomic_DNA"/>
</dbReference>
<dbReference type="InterPro" id="IPR050927">
    <property type="entry name" value="TRPM"/>
</dbReference>
<dbReference type="STRING" id="188477.A0A433UCN8"/>
<keyword evidence="7" id="KW-0407">Ion channel</keyword>
<accession>A0A433UCN8</accession>
<dbReference type="AlphaFoldDB" id="A0A433UCN8"/>
<keyword evidence="5" id="KW-0406">Ion transport</keyword>
<dbReference type="Proteomes" id="UP000271974">
    <property type="component" value="Unassembled WGS sequence"/>
</dbReference>
<protein>
    <submittedName>
        <fullName evidence="10">Uncharacterized protein</fullName>
    </submittedName>
</protein>
<evidence type="ECO:0000256" key="5">
    <source>
        <dbReference type="ARBA" id="ARBA00023065"/>
    </source>
</evidence>
<dbReference type="OrthoDB" id="301415at2759"/>
<evidence type="ECO:0000259" key="9">
    <source>
        <dbReference type="Pfam" id="PF25508"/>
    </source>
</evidence>
<evidence type="ECO:0000256" key="2">
    <source>
        <dbReference type="ARBA" id="ARBA00022448"/>
    </source>
</evidence>
<feature type="domain" description="TRPM-like" evidence="9">
    <location>
        <begin position="182"/>
        <end position="412"/>
    </location>
</feature>
<organism evidence="10 11">
    <name type="scientific">Elysia chlorotica</name>
    <name type="common">Eastern emerald elysia</name>
    <name type="synonym">Sea slug</name>
    <dbReference type="NCBI Taxonomy" id="188477"/>
    <lineage>
        <taxon>Eukaryota</taxon>
        <taxon>Metazoa</taxon>
        <taxon>Spiralia</taxon>
        <taxon>Lophotrochozoa</taxon>
        <taxon>Mollusca</taxon>
        <taxon>Gastropoda</taxon>
        <taxon>Heterobranchia</taxon>
        <taxon>Euthyneura</taxon>
        <taxon>Panpulmonata</taxon>
        <taxon>Sacoglossa</taxon>
        <taxon>Placobranchoidea</taxon>
        <taxon>Plakobranchidae</taxon>
        <taxon>Elysia</taxon>
    </lineage>
</organism>
<dbReference type="PANTHER" id="PTHR13800:SF1">
    <property type="entry name" value="TRANSIENT RECEPTOR POTENTIAL CATION CHANNEL TRPM"/>
    <property type="match status" value="1"/>
</dbReference>
<dbReference type="InterPro" id="IPR057366">
    <property type="entry name" value="TRPM-like"/>
</dbReference>
<dbReference type="GO" id="GO:0030001">
    <property type="term" value="P:metal ion transport"/>
    <property type="evidence" value="ECO:0007669"/>
    <property type="project" value="TreeGrafter"/>
</dbReference>
<evidence type="ECO:0000259" key="8">
    <source>
        <dbReference type="Pfam" id="PF18139"/>
    </source>
</evidence>
<dbReference type="GO" id="GO:0005261">
    <property type="term" value="F:monoatomic cation channel activity"/>
    <property type="evidence" value="ECO:0007669"/>
    <property type="project" value="TreeGrafter"/>
</dbReference>
<keyword evidence="6" id="KW-0472">Membrane</keyword>
<comment type="caution">
    <text evidence="10">The sequence shown here is derived from an EMBL/GenBank/DDBJ whole genome shotgun (WGS) entry which is preliminary data.</text>
</comment>
<evidence type="ECO:0000313" key="11">
    <source>
        <dbReference type="Proteomes" id="UP000271974"/>
    </source>
</evidence>
<dbReference type="GO" id="GO:0005886">
    <property type="term" value="C:plasma membrane"/>
    <property type="evidence" value="ECO:0007669"/>
    <property type="project" value="TreeGrafter"/>
</dbReference>
<sequence length="503" mass="57468">MQVEEDAGSVPLIGLLVQGGPKEIDRVLGLVKKNVPVIVLSGLGMAGDIIAYAVRESQQSYDSYTYEMYVKAELRNLLADFFPDEFVGNNLARNQCRDRVLQCVAYATQGESSLITLLNVHSHSEDLSTAILKSVLHSAYNLRPTQSNQIQYSLQLCLDWMSPELALTEVFTKYSMNLIQVTHEMFQQALLRPDREEFVEIFLDRGFVLHNFLSKTRLAMLFERCLDKEFFAGICMETILGEEVTQACIITENFVDNINCDLNRLLQSLTSLSQLIDPDELTINTGPEITVSAVVAEKKAIYALLYWAALTNNVKLVRILWRKTSEPIAAALVLSTLYSRLARYWIDDHDMRLIIKKLGIEFGQYAVKMLDLAYSESKSHAQMSLTKPLPDFKNSDVLDLAWLGKNKFFIAHPCCQQLIYSQWYGSVRFVHYYNFGLFEVPQIVKMLLSMTLIFPSYFWIDIVHDRGNKPKSQPLFKIIERVKKRNGLIGQDKEAFESIRSVF</sequence>
<keyword evidence="2" id="KW-0813">Transport</keyword>
<evidence type="ECO:0000256" key="4">
    <source>
        <dbReference type="ARBA" id="ARBA00022989"/>
    </source>
</evidence>
<comment type="subcellular location">
    <subcellularLocation>
        <location evidence="1">Membrane</location>
        <topology evidence="1">Multi-pass membrane protein</topology>
    </subcellularLocation>
</comment>
<keyword evidence="11" id="KW-1185">Reference proteome</keyword>
<feature type="non-terminal residue" evidence="10">
    <location>
        <position position="503"/>
    </location>
</feature>
<dbReference type="Pfam" id="PF25508">
    <property type="entry name" value="TRPM2"/>
    <property type="match status" value="1"/>
</dbReference>
<dbReference type="Pfam" id="PF18139">
    <property type="entry name" value="LSDAT_euk"/>
    <property type="match status" value="1"/>
</dbReference>
<keyword evidence="4" id="KW-1133">Transmembrane helix</keyword>
<reference evidence="10 11" key="1">
    <citation type="submission" date="2019-01" db="EMBL/GenBank/DDBJ databases">
        <title>A draft genome assembly of the solar-powered sea slug Elysia chlorotica.</title>
        <authorList>
            <person name="Cai H."/>
            <person name="Li Q."/>
            <person name="Fang X."/>
            <person name="Li J."/>
            <person name="Curtis N.E."/>
            <person name="Altenburger A."/>
            <person name="Shibata T."/>
            <person name="Feng M."/>
            <person name="Maeda T."/>
            <person name="Schwartz J.A."/>
            <person name="Shigenobu S."/>
            <person name="Lundholm N."/>
            <person name="Nishiyama T."/>
            <person name="Yang H."/>
            <person name="Hasebe M."/>
            <person name="Li S."/>
            <person name="Pierce S.K."/>
            <person name="Wang J."/>
        </authorList>
    </citation>
    <scope>NUCLEOTIDE SEQUENCE [LARGE SCALE GENOMIC DNA]</scope>
    <source>
        <strain evidence="10">EC2010</strain>
        <tissue evidence="10">Whole organism of an adult</tissue>
    </source>
</reference>
<evidence type="ECO:0000256" key="7">
    <source>
        <dbReference type="ARBA" id="ARBA00023303"/>
    </source>
</evidence>
<name>A0A433UCN8_ELYCH</name>
<gene>
    <name evidence="10" type="ORF">EGW08_000673</name>
</gene>
<keyword evidence="3" id="KW-0812">Transmembrane</keyword>
<evidence type="ECO:0000256" key="6">
    <source>
        <dbReference type="ARBA" id="ARBA00023136"/>
    </source>
</evidence>
<dbReference type="PANTHER" id="PTHR13800">
    <property type="entry name" value="TRANSIENT RECEPTOR POTENTIAL CATION CHANNEL, SUBFAMILY M, MEMBER 6"/>
    <property type="match status" value="1"/>
</dbReference>
<evidence type="ECO:0000256" key="3">
    <source>
        <dbReference type="ARBA" id="ARBA00022692"/>
    </source>
</evidence>